<feature type="domain" description="AB hydrolase-1" evidence="2">
    <location>
        <begin position="67"/>
        <end position="177"/>
    </location>
</feature>
<dbReference type="InterPro" id="IPR050471">
    <property type="entry name" value="AB_hydrolase"/>
</dbReference>
<dbReference type="InterPro" id="IPR029058">
    <property type="entry name" value="AB_hydrolase_fold"/>
</dbReference>
<proteinExistence type="predicted"/>
<sequence>MVPWPTMTLRGSLIHVDFSNILPTRGPRTKRLSGWGTPKSPAAVRRPMATVTANGTELCYETAGEGPPLVLLHGTMMDGRPWAELARPLADASRLVVPDLRGHGRTGGSERDSYSVGLFADDVHALVTELDLGAPVVVGHSLGGFVALCYAARYTDACAGFVTLGQRCPNHSPWANVSSPTDPHSSTRLRRCSGASA</sequence>
<dbReference type="InterPro" id="IPR000073">
    <property type="entry name" value="AB_hydrolase_1"/>
</dbReference>
<reference evidence="3 4" key="1">
    <citation type="submission" date="2018-11" db="EMBL/GenBank/DDBJ databases">
        <title>Genome sequences of Natronomonas sp. CBA1133.</title>
        <authorList>
            <person name="Roh S.W."/>
            <person name="Cha I.-T."/>
        </authorList>
    </citation>
    <scope>NUCLEOTIDE SEQUENCE [LARGE SCALE GENOMIC DNA]</scope>
    <source>
        <strain evidence="3 4">CBA1133</strain>
    </source>
</reference>
<dbReference type="GO" id="GO:0016787">
    <property type="term" value="F:hydrolase activity"/>
    <property type="evidence" value="ECO:0007669"/>
    <property type="project" value="UniProtKB-KW"/>
</dbReference>
<dbReference type="Pfam" id="PF00561">
    <property type="entry name" value="Abhydrolase_1"/>
    <property type="match status" value="1"/>
</dbReference>
<feature type="region of interest" description="Disordered" evidence="1">
    <location>
        <begin position="173"/>
        <end position="197"/>
    </location>
</feature>
<evidence type="ECO:0000313" key="3">
    <source>
        <dbReference type="EMBL" id="RNJ27536.1"/>
    </source>
</evidence>
<evidence type="ECO:0000313" key="4">
    <source>
        <dbReference type="Proteomes" id="UP000270581"/>
    </source>
</evidence>
<name>A0AAJ4RB93_9EURY</name>
<organism evidence="3 4">
    <name type="scientific">Halosegnis longus</name>
    <dbReference type="NCBI Taxonomy" id="2216012"/>
    <lineage>
        <taxon>Archaea</taxon>
        <taxon>Methanobacteriati</taxon>
        <taxon>Methanobacteriota</taxon>
        <taxon>Stenosarchaea group</taxon>
        <taxon>Halobacteria</taxon>
        <taxon>Halobacteriales</taxon>
        <taxon>Natronomonadaceae</taxon>
        <taxon>Halosegnis</taxon>
    </lineage>
</organism>
<dbReference type="PANTHER" id="PTHR43433:SF5">
    <property type="entry name" value="AB HYDROLASE-1 DOMAIN-CONTAINING PROTEIN"/>
    <property type="match status" value="1"/>
</dbReference>
<dbReference type="EMBL" id="RJJC01000001">
    <property type="protein sequence ID" value="RNJ27536.1"/>
    <property type="molecule type" value="Genomic_DNA"/>
</dbReference>
<gene>
    <name evidence="3" type="ORF">Nmn1133_10170</name>
</gene>
<dbReference type="Gene3D" id="3.40.50.1820">
    <property type="entry name" value="alpha/beta hydrolase"/>
    <property type="match status" value="1"/>
</dbReference>
<dbReference type="PANTHER" id="PTHR43433">
    <property type="entry name" value="HYDROLASE, ALPHA/BETA FOLD FAMILY PROTEIN"/>
    <property type="match status" value="1"/>
</dbReference>
<keyword evidence="4" id="KW-1185">Reference proteome</keyword>
<evidence type="ECO:0000256" key="1">
    <source>
        <dbReference type="SAM" id="MobiDB-lite"/>
    </source>
</evidence>
<protein>
    <submittedName>
        <fullName evidence="3">Alpha/beta hydrolase</fullName>
    </submittedName>
</protein>
<accession>A0AAJ4RB93</accession>
<comment type="caution">
    <text evidence="3">The sequence shown here is derived from an EMBL/GenBank/DDBJ whole genome shotgun (WGS) entry which is preliminary data.</text>
</comment>
<feature type="compositionally biased region" description="Polar residues" evidence="1">
    <location>
        <begin position="173"/>
        <end position="186"/>
    </location>
</feature>
<keyword evidence="3" id="KW-0378">Hydrolase</keyword>
<evidence type="ECO:0000259" key="2">
    <source>
        <dbReference type="Pfam" id="PF00561"/>
    </source>
</evidence>
<dbReference type="AlphaFoldDB" id="A0AAJ4RB93"/>
<dbReference type="SUPFAM" id="SSF53474">
    <property type="entry name" value="alpha/beta-Hydrolases"/>
    <property type="match status" value="1"/>
</dbReference>
<dbReference type="Proteomes" id="UP000270581">
    <property type="component" value="Unassembled WGS sequence"/>
</dbReference>